<dbReference type="Proteomes" id="UP000054776">
    <property type="component" value="Unassembled WGS sequence"/>
</dbReference>
<reference evidence="1 2" key="1">
    <citation type="submission" date="2015-01" db="EMBL/GenBank/DDBJ databases">
        <title>Evolution of Trichinella species and genotypes.</title>
        <authorList>
            <person name="Korhonen P.K."/>
            <person name="Edoardo P."/>
            <person name="Giuseppe L.R."/>
            <person name="Gasser R.B."/>
        </authorList>
    </citation>
    <scope>NUCLEOTIDE SEQUENCE [LARGE SCALE GENOMIC DNA]</scope>
    <source>
        <strain evidence="1">ISS3</strain>
    </source>
</reference>
<sequence>MVLYESCTSSYMTCHRATQCLIFQFLQAQS</sequence>
<evidence type="ECO:0000313" key="2">
    <source>
        <dbReference type="Proteomes" id="UP000054776"/>
    </source>
</evidence>
<dbReference type="InParanoid" id="A0A0V0YRU7"/>
<gene>
    <name evidence="1" type="ORF">T01_332</name>
</gene>
<organism evidence="1 2">
    <name type="scientific">Trichinella spiralis</name>
    <name type="common">Trichina worm</name>
    <dbReference type="NCBI Taxonomy" id="6334"/>
    <lineage>
        <taxon>Eukaryota</taxon>
        <taxon>Metazoa</taxon>
        <taxon>Ecdysozoa</taxon>
        <taxon>Nematoda</taxon>
        <taxon>Enoplea</taxon>
        <taxon>Dorylaimia</taxon>
        <taxon>Trichinellida</taxon>
        <taxon>Trichinellidae</taxon>
        <taxon>Trichinella</taxon>
    </lineage>
</organism>
<comment type="caution">
    <text evidence="1">The sequence shown here is derived from an EMBL/GenBank/DDBJ whole genome shotgun (WGS) entry which is preliminary data.</text>
</comment>
<proteinExistence type="predicted"/>
<protein>
    <submittedName>
        <fullName evidence="1">Uncharacterized protein</fullName>
    </submittedName>
</protein>
<dbReference type="EMBL" id="JYDH01005575">
    <property type="protein sequence ID" value="KRY03023.1"/>
    <property type="molecule type" value="Genomic_DNA"/>
</dbReference>
<name>A0A0V0YRU7_TRISP</name>
<accession>A0A0V0YRU7</accession>
<dbReference type="AlphaFoldDB" id="A0A0V0YRU7"/>
<keyword evidence="2" id="KW-1185">Reference proteome</keyword>
<evidence type="ECO:0000313" key="1">
    <source>
        <dbReference type="EMBL" id="KRY03023.1"/>
    </source>
</evidence>